<sequence length="786" mass="83514">MAALLTIGLLLLPDCAKAIGDRAPRHVAIVIVVRDARTHEALAGARVFLSEFDNPTYHRVKITGANGIARFTRFPYDFLTVRASKAGYIAQHAVLRVRVGEQGADVAFVLRPLHLKTIARVVSRPSIRYRYFSQNSKFAPLFRDLIAQMNALGGANIVLSSAGTLNGISLEGMDPSMTSTSFDGVEVQSADALNSIDVDALQRASVDLNSASAKLYSLSPSPVLDDNDRSRVGGIGDTDLQLERRDTIGKVGFAVEGALRTARSALDGETYTDTSGFTYKHTGGFVGGLGAIAATWNLGGGSLLTAKYLRHLSTTAPLSIFESGSIPQGYGPFPVSMMDGGSIGELTLSRQVGAWSGWVTLSDFSTHGYGNFSNAYVAGAPAPSLSTTLSNESDLSLFATHVLEHGQTININAGASSSHASDRETFASAVSQTALDANRSYLMFDYNRYFGDRNALFYQLDASVNHDGITGESAPSLSAFLKHDLPHNATLFVSAGVGSNLALIPNPGNFALPNQVEYDCSTQTAIATAPNDLPDVPHGYQGRFGGTLRLGAYTLSAQAYDRRYTGVTLSQALVPASLEPVGFAPSNVLNGIVTGFSTFGGCGAPKDPTIYFQHDVSGATVDYRGIELAGGGHVGSRTLFQVLIDEHRSRLLDNSPLLQGALSSYIPGSEIPATPAFTGSASIAYALNRRTRLLLNDTYTGINNQQHLPAYHLLTAGIVGKLSRHLSYTVVATNIGHAFTGAFISNRYAIGIPTIGGTPFVPLAAPLTIPQLYVALHFRDVHLPTF</sequence>
<gene>
    <name evidence="1" type="ORF">CARN4_0079</name>
</gene>
<comment type="caution">
    <text evidence="1">The sequence shown here is derived from an EMBL/GenBank/DDBJ whole genome shotgun (WGS) entry which is preliminary data.</text>
</comment>
<proteinExistence type="predicted"/>
<protein>
    <submittedName>
        <fullName evidence="1">Uncharacterized protein</fullName>
    </submittedName>
</protein>
<name>E6Q7L3_9ZZZZ</name>
<dbReference type="EMBL" id="CABO01000050">
    <property type="protein sequence ID" value="CBI03188.1"/>
    <property type="molecule type" value="Genomic_DNA"/>
</dbReference>
<organism evidence="1">
    <name type="scientific">mine drainage metagenome</name>
    <dbReference type="NCBI Taxonomy" id="410659"/>
    <lineage>
        <taxon>unclassified sequences</taxon>
        <taxon>metagenomes</taxon>
        <taxon>ecological metagenomes</taxon>
    </lineage>
</organism>
<reference evidence="1" key="1">
    <citation type="submission" date="2009-10" db="EMBL/GenBank/DDBJ databases">
        <title>Diversity of trophic interactions inside an arsenic-rich microbial ecosystem.</title>
        <authorList>
            <person name="Bertin P.N."/>
            <person name="Heinrich-Salmeron A."/>
            <person name="Pelletier E."/>
            <person name="Goulhen-Chollet F."/>
            <person name="Arsene-Ploetze F."/>
            <person name="Gallien S."/>
            <person name="Calteau A."/>
            <person name="Vallenet D."/>
            <person name="Casiot C."/>
            <person name="Chane-Woon-Ming B."/>
            <person name="Giloteaux L."/>
            <person name="Barakat M."/>
            <person name="Bonnefoy V."/>
            <person name="Bruneel O."/>
            <person name="Chandler M."/>
            <person name="Cleiss J."/>
            <person name="Duran R."/>
            <person name="Elbaz-Poulichet F."/>
            <person name="Fonknechten N."/>
            <person name="Lauga B."/>
            <person name="Mornico D."/>
            <person name="Ortet P."/>
            <person name="Schaeffer C."/>
            <person name="Siguier P."/>
            <person name="Alexander Thil Smith A."/>
            <person name="Van Dorsselaer A."/>
            <person name="Weissenbach J."/>
            <person name="Medigue C."/>
            <person name="Le Paslier D."/>
        </authorList>
    </citation>
    <scope>NUCLEOTIDE SEQUENCE</scope>
</reference>
<dbReference type="InterPro" id="IPR008969">
    <property type="entry name" value="CarboxyPept-like_regulatory"/>
</dbReference>
<dbReference type="SUPFAM" id="SSF49464">
    <property type="entry name" value="Carboxypeptidase regulatory domain-like"/>
    <property type="match status" value="1"/>
</dbReference>
<accession>E6Q7L3</accession>
<evidence type="ECO:0000313" key="1">
    <source>
        <dbReference type="EMBL" id="CBI03188.1"/>
    </source>
</evidence>
<dbReference type="SUPFAM" id="SSF56935">
    <property type="entry name" value="Porins"/>
    <property type="match status" value="1"/>
</dbReference>
<dbReference type="AlphaFoldDB" id="E6Q7L3"/>